<feature type="transmembrane region" description="Helical" evidence="1">
    <location>
        <begin position="289"/>
        <end position="312"/>
    </location>
</feature>
<dbReference type="Proteomes" id="UP000033188">
    <property type="component" value="Chromosome 2"/>
</dbReference>
<sequence length="339" mass="37526">MSEGSSSSTADESRHHKGFDSGVFSSVAPMAIERNGPASISTLKMTKSDSNSGGVGSRTFASMCKWSWLPSLIFFTFGIFCMSAALLTDRWAGIRIDYKSGPAVGRSHTMLGFKDLKRLDFFHIFDATMMLSRTLPYTTIINDSYCAEDINGVSKVELDDYPAVLRRIDQVGLLDHDKEVEFIAKHGRVIYDVLCSSIPKLAHDGYVLLTLLPMSFILYFPLIIMCLLRNIFDKTSTPKSWYETIEIVAIITWVISLVLGAIGLTYYWVSVSNPLCVNGFGELTGCVVHSSVVLTLLYVLSSFISLVSYVFYGISVKKGAGHGAVRWTMSGFRRDTEAL</sequence>
<feature type="transmembrane region" description="Helical" evidence="1">
    <location>
        <begin position="248"/>
        <end position="269"/>
    </location>
</feature>
<keyword evidence="1" id="KW-0472">Membrane</keyword>
<dbReference type="KEGG" id="bbig:BBBOND_0207240"/>
<evidence type="ECO:0000313" key="3">
    <source>
        <dbReference type="Proteomes" id="UP000033188"/>
    </source>
</evidence>
<proteinExistence type="predicted"/>
<dbReference type="EMBL" id="LK391708">
    <property type="protein sequence ID" value="CDR95566.1"/>
    <property type="molecule type" value="Genomic_DNA"/>
</dbReference>
<organism evidence="2 3">
    <name type="scientific">Babesia bigemina</name>
    <dbReference type="NCBI Taxonomy" id="5866"/>
    <lineage>
        <taxon>Eukaryota</taxon>
        <taxon>Sar</taxon>
        <taxon>Alveolata</taxon>
        <taxon>Apicomplexa</taxon>
        <taxon>Aconoidasida</taxon>
        <taxon>Piroplasmida</taxon>
        <taxon>Babesiidae</taxon>
        <taxon>Babesia</taxon>
    </lineage>
</organism>
<keyword evidence="1" id="KW-1133">Transmembrane helix</keyword>
<dbReference type="OrthoDB" id="366337at2759"/>
<reference evidence="3" key="1">
    <citation type="submission" date="2014-06" db="EMBL/GenBank/DDBJ databases">
        <authorList>
            <person name="Aslett M."/>
            <person name="De Silva N."/>
        </authorList>
    </citation>
    <scope>NUCLEOTIDE SEQUENCE [LARGE SCALE GENOMIC DNA]</scope>
    <source>
        <strain evidence="3">Bond</strain>
    </source>
</reference>
<evidence type="ECO:0000313" key="2">
    <source>
        <dbReference type="EMBL" id="CDR95566.1"/>
    </source>
</evidence>
<name>A0A061D498_BABBI</name>
<gene>
    <name evidence="2" type="ORF">BBBOND_0207240</name>
</gene>
<feature type="transmembrane region" description="Helical" evidence="1">
    <location>
        <begin position="206"/>
        <end position="228"/>
    </location>
</feature>
<accession>A0A061D498</accession>
<dbReference type="VEuPathDB" id="PiroplasmaDB:BBBOND_0207240"/>
<dbReference type="OMA" id="KSWYETI"/>
<dbReference type="RefSeq" id="XP_012767752.1">
    <property type="nucleotide sequence ID" value="XM_012912298.1"/>
</dbReference>
<dbReference type="GeneID" id="24564107"/>
<evidence type="ECO:0000256" key="1">
    <source>
        <dbReference type="SAM" id="Phobius"/>
    </source>
</evidence>
<keyword evidence="1" id="KW-0812">Transmembrane</keyword>
<keyword evidence="3" id="KW-1185">Reference proteome</keyword>
<feature type="transmembrane region" description="Helical" evidence="1">
    <location>
        <begin position="66"/>
        <end position="87"/>
    </location>
</feature>
<protein>
    <submittedName>
        <fullName evidence="2">Uncharacterized protein</fullName>
    </submittedName>
</protein>
<dbReference type="AlphaFoldDB" id="A0A061D498"/>